<reference evidence="1 2" key="1">
    <citation type="submission" date="2021-06" db="EMBL/GenBank/DDBJ databases">
        <authorList>
            <person name="Kallberg Y."/>
            <person name="Tangrot J."/>
            <person name="Rosling A."/>
        </authorList>
    </citation>
    <scope>NUCLEOTIDE SEQUENCE [LARGE SCALE GENOMIC DNA]</scope>
    <source>
        <strain evidence="1 2">120-4 pot B 10/14</strain>
    </source>
</reference>
<evidence type="ECO:0000313" key="1">
    <source>
        <dbReference type="EMBL" id="CAG8855911.1"/>
    </source>
</evidence>
<accession>A0ABN7XNI6</accession>
<dbReference type="InterPro" id="IPR036397">
    <property type="entry name" value="RNaseH_sf"/>
</dbReference>
<dbReference type="Gene3D" id="3.30.420.10">
    <property type="entry name" value="Ribonuclease H-like superfamily/Ribonuclease H"/>
    <property type="match status" value="1"/>
</dbReference>
<feature type="non-terminal residue" evidence="1">
    <location>
        <position position="1"/>
    </location>
</feature>
<feature type="non-terminal residue" evidence="1">
    <location>
        <position position="108"/>
    </location>
</feature>
<organism evidence="1 2">
    <name type="scientific">Gigaspora margarita</name>
    <dbReference type="NCBI Taxonomy" id="4874"/>
    <lineage>
        <taxon>Eukaryota</taxon>
        <taxon>Fungi</taxon>
        <taxon>Fungi incertae sedis</taxon>
        <taxon>Mucoromycota</taxon>
        <taxon>Glomeromycotina</taxon>
        <taxon>Glomeromycetes</taxon>
        <taxon>Diversisporales</taxon>
        <taxon>Gigasporaceae</taxon>
        <taxon>Gigaspora</taxon>
    </lineage>
</organism>
<evidence type="ECO:0000313" key="2">
    <source>
        <dbReference type="Proteomes" id="UP000789901"/>
    </source>
</evidence>
<protein>
    <submittedName>
        <fullName evidence="1">28835_t:CDS:1</fullName>
    </submittedName>
</protein>
<gene>
    <name evidence="1" type="ORF">GMARGA_LOCUS44732</name>
</gene>
<dbReference type="EMBL" id="CAJVQB010154404">
    <property type="protein sequence ID" value="CAG8855911.1"/>
    <property type="molecule type" value="Genomic_DNA"/>
</dbReference>
<dbReference type="Proteomes" id="UP000789901">
    <property type="component" value="Unassembled WGS sequence"/>
</dbReference>
<keyword evidence="2" id="KW-1185">Reference proteome</keyword>
<sequence>ASYCSSSHFSEVNGVQTNALAPAKFFLKRALVCIANTNHEAPLAIITNELNLQLGTALTNRTTRSWLRLENSRERKKWCREHLQWTIEWQIVVFSDESRFCLHKSDGR</sequence>
<name>A0ABN7XNI6_GIGMA</name>
<comment type="caution">
    <text evidence="1">The sequence shown here is derived from an EMBL/GenBank/DDBJ whole genome shotgun (WGS) entry which is preliminary data.</text>
</comment>
<proteinExistence type="predicted"/>